<keyword evidence="1" id="KW-0677">Repeat</keyword>
<feature type="repeat" description="PPR" evidence="3">
    <location>
        <begin position="198"/>
        <end position="232"/>
    </location>
</feature>
<dbReference type="EMBL" id="JAUUTY010000004">
    <property type="protein sequence ID" value="KAK1651879.1"/>
    <property type="molecule type" value="Genomic_DNA"/>
</dbReference>
<evidence type="ECO:0000256" key="2">
    <source>
        <dbReference type="ARBA" id="ARBA00022946"/>
    </source>
</evidence>
<evidence type="ECO:0000256" key="1">
    <source>
        <dbReference type="ARBA" id="ARBA00022737"/>
    </source>
</evidence>
<gene>
    <name evidence="4" type="ORF">QYE76_069684</name>
</gene>
<comment type="caution">
    <text evidence="4">The sequence shown here is derived from an EMBL/GenBank/DDBJ whole genome shotgun (WGS) entry which is preliminary data.</text>
</comment>
<evidence type="ECO:0000256" key="3">
    <source>
        <dbReference type="PROSITE-ProRule" id="PRU00708"/>
    </source>
</evidence>
<feature type="repeat" description="PPR" evidence="3">
    <location>
        <begin position="268"/>
        <end position="302"/>
    </location>
</feature>
<dbReference type="PROSITE" id="PS51375">
    <property type="entry name" value="PPR"/>
    <property type="match status" value="7"/>
</dbReference>
<dbReference type="Pfam" id="PF13041">
    <property type="entry name" value="PPR_2"/>
    <property type="match status" value="4"/>
</dbReference>
<feature type="repeat" description="PPR" evidence="3">
    <location>
        <begin position="93"/>
        <end position="127"/>
    </location>
</feature>
<keyword evidence="5" id="KW-1185">Reference proteome</keyword>
<dbReference type="InterPro" id="IPR052308">
    <property type="entry name" value="PPR_domain-containing"/>
</dbReference>
<feature type="repeat" description="PPR" evidence="3">
    <location>
        <begin position="335"/>
        <end position="369"/>
    </location>
</feature>
<organism evidence="4 5">
    <name type="scientific">Lolium multiflorum</name>
    <name type="common">Italian ryegrass</name>
    <name type="synonym">Lolium perenne subsp. multiflorum</name>
    <dbReference type="NCBI Taxonomy" id="4521"/>
    <lineage>
        <taxon>Eukaryota</taxon>
        <taxon>Viridiplantae</taxon>
        <taxon>Streptophyta</taxon>
        <taxon>Embryophyta</taxon>
        <taxon>Tracheophyta</taxon>
        <taxon>Spermatophyta</taxon>
        <taxon>Magnoliopsida</taxon>
        <taxon>Liliopsida</taxon>
        <taxon>Poales</taxon>
        <taxon>Poaceae</taxon>
        <taxon>BOP clade</taxon>
        <taxon>Pooideae</taxon>
        <taxon>Poodae</taxon>
        <taxon>Poeae</taxon>
        <taxon>Poeae Chloroplast Group 2 (Poeae type)</taxon>
        <taxon>Loliodinae</taxon>
        <taxon>Loliinae</taxon>
        <taxon>Lolium</taxon>
    </lineage>
</organism>
<dbReference type="PANTHER" id="PTHR47937:SF6">
    <property type="entry name" value="PENTACOTRIPEPTIDE-REPEAT REGION OF PRORP DOMAIN-CONTAINING PROTEIN"/>
    <property type="match status" value="1"/>
</dbReference>
<dbReference type="AlphaFoldDB" id="A0AAD8SHS2"/>
<dbReference type="Proteomes" id="UP001231189">
    <property type="component" value="Unassembled WGS sequence"/>
</dbReference>
<name>A0AAD8SHS2_LOLMU</name>
<dbReference type="InterPro" id="IPR002885">
    <property type="entry name" value="PPR_rpt"/>
</dbReference>
<dbReference type="PANTHER" id="PTHR47937">
    <property type="entry name" value="PLASTID TRANSCRIPTIONALLY ACTIVE CHROMOSOME 2-LIKE PROTEIN"/>
    <property type="match status" value="1"/>
</dbReference>
<feature type="repeat" description="PPR" evidence="3">
    <location>
        <begin position="128"/>
        <end position="162"/>
    </location>
</feature>
<evidence type="ECO:0000313" key="4">
    <source>
        <dbReference type="EMBL" id="KAK1651879.1"/>
    </source>
</evidence>
<dbReference type="NCBIfam" id="TIGR00756">
    <property type="entry name" value="PPR"/>
    <property type="match status" value="7"/>
</dbReference>
<dbReference type="Pfam" id="PF12854">
    <property type="entry name" value="PPR_1"/>
    <property type="match status" value="1"/>
</dbReference>
<evidence type="ECO:0000313" key="5">
    <source>
        <dbReference type="Proteomes" id="UP001231189"/>
    </source>
</evidence>
<evidence type="ECO:0008006" key="6">
    <source>
        <dbReference type="Google" id="ProtNLM"/>
    </source>
</evidence>
<feature type="repeat" description="PPR" evidence="3">
    <location>
        <begin position="163"/>
        <end position="197"/>
    </location>
</feature>
<feature type="repeat" description="PPR" evidence="3">
    <location>
        <begin position="25"/>
        <end position="59"/>
    </location>
</feature>
<keyword evidence="2" id="KW-0809">Transit peptide</keyword>
<dbReference type="Gene3D" id="1.25.40.10">
    <property type="entry name" value="Tetratricopeptide repeat domain"/>
    <property type="match status" value="4"/>
</dbReference>
<proteinExistence type="predicted"/>
<sequence length="554" mass="61071">MSAYSHAGRPDEVLRLFRSLPFPPTAPLYTTLISSLAASGRPRAARAAFSSLLVSGLAPTASAFTALLKCQDGSIDSMYRVFLAMAAASCSPDAAVYNCYISMLCDSGRLEEARGILDHMVGEGVRPTARSYTAILRGYCEQGKVLEAERLVDDMAGAGCPPDVVSYSVLIQGLCGVREFHKVELILGESQDKGWTPNAVTYNIYMSALCRTGFLDEACYQVDIMRSRGLLPTVETVGILFDCLCRDSRFSEALCMLEHSEELGWHADVFCYNTLMGRLCDVGDFARVFKLLVDLLKKGIGPDMFSFTIAIRGLCGAGKIQVAKCLIDNESIGYDLVAFNTLIHGLYNAGDLLGVKLTYKNMCNRQVSPNSFTNATLIDSLCKDQKFVEKVKSLACKNTAPDHVVRLHNRLVKGVKFTKKLDTDFDGQDKTVKLKCVPREIMGRKVSRNLKLCYVLMSPLHEFESGNGREKIVAANNALKDQSVNARISKYSIWILDESQYSLNKMKEDALPWNNKMKEGSTSTVGFPSNAATFLGDGATVPWLQYAELLFRLF</sequence>
<reference evidence="4" key="1">
    <citation type="submission" date="2023-07" db="EMBL/GenBank/DDBJ databases">
        <title>A chromosome-level genome assembly of Lolium multiflorum.</title>
        <authorList>
            <person name="Chen Y."/>
            <person name="Copetti D."/>
            <person name="Kolliker R."/>
            <person name="Studer B."/>
        </authorList>
    </citation>
    <scope>NUCLEOTIDE SEQUENCE</scope>
    <source>
        <strain evidence="4">02402/16</strain>
        <tissue evidence="4">Leaf</tissue>
    </source>
</reference>
<accession>A0AAD8SHS2</accession>
<dbReference type="Pfam" id="PF01535">
    <property type="entry name" value="PPR"/>
    <property type="match status" value="2"/>
</dbReference>
<protein>
    <recommendedName>
        <fullName evidence="6">Pentatricopeptide repeat-containing protein</fullName>
    </recommendedName>
</protein>
<dbReference type="InterPro" id="IPR011990">
    <property type="entry name" value="TPR-like_helical_dom_sf"/>
</dbReference>